<dbReference type="Proteomes" id="UP001207468">
    <property type="component" value="Unassembled WGS sequence"/>
</dbReference>
<organism evidence="1 2">
    <name type="scientific">Russula earlei</name>
    <dbReference type="NCBI Taxonomy" id="71964"/>
    <lineage>
        <taxon>Eukaryota</taxon>
        <taxon>Fungi</taxon>
        <taxon>Dikarya</taxon>
        <taxon>Basidiomycota</taxon>
        <taxon>Agaricomycotina</taxon>
        <taxon>Agaricomycetes</taxon>
        <taxon>Russulales</taxon>
        <taxon>Russulaceae</taxon>
        <taxon>Russula</taxon>
    </lineage>
</organism>
<protein>
    <submittedName>
        <fullName evidence="1">Uncharacterized protein</fullName>
    </submittedName>
</protein>
<gene>
    <name evidence="1" type="ORF">F5148DRAFT_728986</name>
</gene>
<name>A0ACC0UMF9_9AGAM</name>
<sequence length="119" mass="14075">MVSVIRVTSSLLSAKYIHITPFVCCTVLYIVNHCFEIYNHRTTFLQSLTIGFCYSFLNLLSLQNHRRDLGEMTISVCLYFWLETFCLLYVVIACQRFWTTFSNSWQCSEPCRSTWDRTK</sequence>
<dbReference type="EMBL" id="JAGFNK010000006">
    <property type="protein sequence ID" value="KAI9512692.1"/>
    <property type="molecule type" value="Genomic_DNA"/>
</dbReference>
<evidence type="ECO:0000313" key="1">
    <source>
        <dbReference type="EMBL" id="KAI9512692.1"/>
    </source>
</evidence>
<keyword evidence="2" id="KW-1185">Reference proteome</keyword>
<evidence type="ECO:0000313" key="2">
    <source>
        <dbReference type="Proteomes" id="UP001207468"/>
    </source>
</evidence>
<proteinExistence type="predicted"/>
<comment type="caution">
    <text evidence="1">The sequence shown here is derived from an EMBL/GenBank/DDBJ whole genome shotgun (WGS) entry which is preliminary data.</text>
</comment>
<reference evidence="1" key="1">
    <citation type="submission" date="2021-03" db="EMBL/GenBank/DDBJ databases">
        <title>Evolutionary priming and transition to the ectomycorrhizal habit in an iconic lineage of mushroom-forming fungi: is preadaptation a requirement?</title>
        <authorList>
            <consortium name="DOE Joint Genome Institute"/>
            <person name="Looney B.P."/>
            <person name="Miyauchi S."/>
            <person name="Morin E."/>
            <person name="Drula E."/>
            <person name="Courty P.E."/>
            <person name="Chicoki N."/>
            <person name="Fauchery L."/>
            <person name="Kohler A."/>
            <person name="Kuo A."/>
            <person name="LaButti K."/>
            <person name="Pangilinan J."/>
            <person name="Lipzen A."/>
            <person name="Riley R."/>
            <person name="Andreopoulos W."/>
            <person name="He G."/>
            <person name="Johnson J."/>
            <person name="Barry K.W."/>
            <person name="Grigoriev I.V."/>
            <person name="Nagy L."/>
            <person name="Hibbett D."/>
            <person name="Henrissat B."/>
            <person name="Matheny P.B."/>
            <person name="Labbe J."/>
            <person name="Martin A.F."/>
        </authorList>
    </citation>
    <scope>NUCLEOTIDE SEQUENCE</scope>
    <source>
        <strain evidence="1">BPL698</strain>
    </source>
</reference>
<accession>A0ACC0UMF9</accession>